<dbReference type="GO" id="GO:0004842">
    <property type="term" value="F:ubiquitin-protein transferase activity"/>
    <property type="evidence" value="ECO:0007669"/>
    <property type="project" value="InterPro"/>
</dbReference>
<dbReference type="Proteomes" id="UP000515158">
    <property type="component" value="Unplaced"/>
</dbReference>
<dbReference type="GeneID" id="117642400"/>
<dbReference type="SMART" id="SM00184">
    <property type="entry name" value="RING"/>
    <property type="match status" value="1"/>
</dbReference>
<protein>
    <submittedName>
        <fullName evidence="10">Uncharacterized protein LOC117642400 isoform X1</fullName>
    </submittedName>
</protein>
<dbReference type="Gene3D" id="3.30.40.10">
    <property type="entry name" value="Zinc/RING finger domain, C3HC4 (zinc finger)"/>
    <property type="match status" value="1"/>
</dbReference>
<feature type="compositionally biased region" description="Basic and acidic residues" evidence="6">
    <location>
        <begin position="419"/>
        <end position="429"/>
    </location>
</feature>
<accession>A0A6P8ZK40</accession>
<dbReference type="InterPro" id="IPR013083">
    <property type="entry name" value="Znf_RING/FYVE/PHD"/>
</dbReference>
<feature type="signal peptide" evidence="7">
    <location>
        <begin position="1"/>
        <end position="20"/>
    </location>
</feature>
<dbReference type="InParanoid" id="A0A6P8ZK40"/>
<dbReference type="SUPFAM" id="SSF57850">
    <property type="entry name" value="RING/U-box"/>
    <property type="match status" value="1"/>
</dbReference>
<feature type="compositionally biased region" description="Basic and acidic residues" evidence="6">
    <location>
        <begin position="368"/>
        <end position="395"/>
    </location>
</feature>
<dbReference type="InterPro" id="IPR017907">
    <property type="entry name" value="Znf_RING_CS"/>
</dbReference>
<feature type="chain" id="PRO_5028259957" evidence="7">
    <location>
        <begin position="21"/>
        <end position="871"/>
    </location>
</feature>
<gene>
    <name evidence="10" type="primary">LOC117642400</name>
</gene>
<evidence type="ECO:0000256" key="7">
    <source>
        <dbReference type="SAM" id="SignalP"/>
    </source>
</evidence>
<name>A0A6P8ZK40_THRPL</name>
<reference evidence="10" key="1">
    <citation type="submission" date="2025-08" db="UniProtKB">
        <authorList>
            <consortium name="RefSeq"/>
        </authorList>
    </citation>
    <scope>IDENTIFICATION</scope>
    <source>
        <tissue evidence="10">Total insect</tissue>
    </source>
</reference>
<organism evidence="10">
    <name type="scientific">Thrips palmi</name>
    <name type="common">Melon thrips</name>
    <dbReference type="NCBI Taxonomy" id="161013"/>
    <lineage>
        <taxon>Eukaryota</taxon>
        <taxon>Metazoa</taxon>
        <taxon>Ecdysozoa</taxon>
        <taxon>Arthropoda</taxon>
        <taxon>Hexapoda</taxon>
        <taxon>Insecta</taxon>
        <taxon>Pterygota</taxon>
        <taxon>Neoptera</taxon>
        <taxon>Paraneoptera</taxon>
        <taxon>Thysanoptera</taxon>
        <taxon>Terebrantia</taxon>
        <taxon>Thripoidea</taxon>
        <taxon>Thripidae</taxon>
        <taxon>Thrips</taxon>
    </lineage>
</organism>
<evidence type="ECO:0000256" key="6">
    <source>
        <dbReference type="SAM" id="MobiDB-lite"/>
    </source>
</evidence>
<dbReference type="InterPro" id="IPR001841">
    <property type="entry name" value="Znf_RING"/>
</dbReference>
<dbReference type="PROSITE" id="PS00518">
    <property type="entry name" value="ZF_RING_1"/>
    <property type="match status" value="1"/>
</dbReference>
<dbReference type="SUPFAM" id="SSF159034">
    <property type="entry name" value="Mib/herc2 domain-like"/>
    <property type="match status" value="1"/>
</dbReference>
<dbReference type="GO" id="GO:0008270">
    <property type="term" value="F:zinc ion binding"/>
    <property type="evidence" value="ECO:0007669"/>
    <property type="project" value="UniProtKB-KW"/>
</dbReference>
<evidence type="ECO:0000256" key="4">
    <source>
        <dbReference type="PROSITE-ProRule" id="PRU00175"/>
    </source>
</evidence>
<keyword evidence="2 4" id="KW-0863">Zinc-finger</keyword>
<dbReference type="PROSITE" id="PS50089">
    <property type="entry name" value="ZF_RING_2"/>
    <property type="match status" value="1"/>
</dbReference>
<evidence type="ECO:0000256" key="1">
    <source>
        <dbReference type="ARBA" id="ARBA00022723"/>
    </source>
</evidence>
<keyword evidence="3" id="KW-0862">Zinc</keyword>
<dbReference type="AlphaFoldDB" id="A0A6P8ZK40"/>
<dbReference type="OrthoDB" id="264520at2759"/>
<dbReference type="InterPro" id="IPR037252">
    <property type="entry name" value="Mib_Herc2_sf"/>
</dbReference>
<evidence type="ECO:0000256" key="2">
    <source>
        <dbReference type="ARBA" id="ARBA00022771"/>
    </source>
</evidence>
<proteinExistence type="predicted"/>
<keyword evidence="7" id="KW-0732">Signal</keyword>
<sequence>MLRSFIEGLLLISFYPCGSALKVNAVGWRHHFRCWMECQVCTLRFDAIAHRPKILPCGHTLCLKCIQELPTRTCPLDNMVFTPSPESLVDNLIVLDACNTFQRSVVAPLWCRSCNNPATEACVDDGGHAVVTCKKARLDDAGPLLEELDLSETALDRIAELVSIPKIEEAAEDLRHQLQRTKASLHAARERLLAAREADDAAWGQAKQGAAMAGLSRLANDLVAVLSDPSASCTLSLRCGDAAWSGDVRPAEDAAARLVLCRLLCGLQQRVKQEPEELVSPQRQPRGPGVEQQGRHVPRQEPPQQNKPQQGIQEPLEKPRQQEKPHQENQVPLEKPRQQEKPHQENQVPLEKPRQQEKPHQENQVPLEKPRQQEKPHEENQVPLEKPRQQEKPHQENQVPLEKPRQQEKPHQENQVPLEKPRQQEKPHQENQVPLEKPRQQEKPHEENQVSLEKPRQQDRPLDLTGNDDVRNFITKESRGKDGAAPGPTTVAPQQQPSTAPVKRNPNKFKRPALDLDSPRSSARISRRGLSQAPSVRCIRYYGLHCGKKITPNEISLEEMASRIKVGSRVARGKNWERTREVDGKPPGPGTVLARKYRSSNGPFVEVKWDRDPTKSVRRYAMERSGNSSLRLLSATPLRPHLRARDGDVTLDADIVSSVRRKKVAEDGSLAKVKILRGLPCSHFPTWCEKVLQQVAPHLKGLQMVSPSQRHIDVALAMLNLQALCLTDVTAQQLQQVTEIASLRSLEVHGQADSPLTTERYGTLPRLKFLRCGVYPLAAALGLMRAHAGTLKELQLVAASCEPYGCPDLALELLSCGFKTLKRVMLVRTTGYNVPCRHDRDTCKDQRSQIHDAFAESNPIERLACSVCGAS</sequence>
<keyword evidence="5" id="KW-0175">Coiled coil</keyword>
<feature type="region of interest" description="Disordered" evidence="6">
    <location>
        <begin position="273"/>
        <end position="529"/>
    </location>
</feature>
<dbReference type="Gene3D" id="2.30.30.40">
    <property type="entry name" value="SH3 Domains"/>
    <property type="match status" value="1"/>
</dbReference>
<feature type="compositionally biased region" description="Basic and acidic residues" evidence="6">
    <location>
        <begin position="351"/>
        <end position="361"/>
    </location>
</feature>
<feature type="coiled-coil region" evidence="5">
    <location>
        <begin position="164"/>
        <end position="198"/>
    </location>
</feature>
<dbReference type="InterPro" id="IPR052667">
    <property type="entry name" value="E3_ubiquitin-ligase_RING"/>
</dbReference>
<feature type="compositionally biased region" description="Basic and acidic residues" evidence="6">
    <location>
        <begin position="436"/>
        <end position="482"/>
    </location>
</feature>
<keyword evidence="9" id="KW-1185">Reference proteome</keyword>
<dbReference type="PANTHER" id="PTHR47156:SF10">
    <property type="entry name" value="E3 UBIQUITIN-PROTEIN LIGASE TRIM-21-RELATED"/>
    <property type="match status" value="1"/>
</dbReference>
<feature type="compositionally biased region" description="Basic and acidic residues" evidence="6">
    <location>
        <begin position="402"/>
        <end position="412"/>
    </location>
</feature>
<feature type="domain" description="RING-type" evidence="8">
    <location>
        <begin position="38"/>
        <end position="78"/>
    </location>
</feature>
<dbReference type="KEGG" id="tpal:117642400"/>
<evidence type="ECO:0000256" key="5">
    <source>
        <dbReference type="SAM" id="Coils"/>
    </source>
</evidence>
<evidence type="ECO:0000256" key="3">
    <source>
        <dbReference type="ARBA" id="ARBA00022833"/>
    </source>
</evidence>
<dbReference type="PANTHER" id="PTHR47156">
    <property type="entry name" value="PROTEIN CBG20824"/>
    <property type="match status" value="1"/>
</dbReference>
<keyword evidence="1" id="KW-0479">Metal-binding</keyword>
<evidence type="ECO:0000313" key="10">
    <source>
        <dbReference type="RefSeq" id="XP_034236439.1"/>
    </source>
</evidence>
<feature type="compositionally biased region" description="Basic and acidic residues" evidence="6">
    <location>
        <begin position="334"/>
        <end position="344"/>
    </location>
</feature>
<evidence type="ECO:0000313" key="9">
    <source>
        <dbReference type="Proteomes" id="UP000515158"/>
    </source>
</evidence>
<feature type="compositionally biased region" description="Polar residues" evidence="6">
    <location>
        <begin position="302"/>
        <end position="312"/>
    </location>
</feature>
<dbReference type="RefSeq" id="XP_034236439.1">
    <property type="nucleotide sequence ID" value="XM_034380548.1"/>
</dbReference>
<feature type="compositionally biased region" description="Basic and acidic residues" evidence="6">
    <location>
        <begin position="315"/>
        <end position="327"/>
    </location>
</feature>
<evidence type="ECO:0000259" key="8">
    <source>
        <dbReference type="PROSITE" id="PS50089"/>
    </source>
</evidence>